<dbReference type="RefSeq" id="WP_013194775.1">
    <property type="nucleotide sequence ID" value="NC_014253.1"/>
</dbReference>
<evidence type="ECO:0008006" key="4">
    <source>
        <dbReference type="Google" id="ProtNLM"/>
    </source>
</evidence>
<reference evidence="2 3" key="1">
    <citation type="submission" date="2010-06" db="EMBL/GenBank/DDBJ databases">
        <title>Complete sequence chromosome of Methanohalobium evestigatum Z-7303.</title>
        <authorList>
            <consortium name="US DOE Joint Genome Institute"/>
            <person name="Lucas S."/>
            <person name="Copeland A."/>
            <person name="Lapidus A."/>
            <person name="Cheng J.-F."/>
            <person name="Bruce D."/>
            <person name="Goodwin L."/>
            <person name="Pitluck S."/>
            <person name="Saunders E."/>
            <person name="Detter J.C."/>
            <person name="Han C."/>
            <person name="Tapia R."/>
            <person name="Land M."/>
            <person name="Hauser L."/>
            <person name="Kyrpides N."/>
            <person name="Mikhailova N."/>
            <person name="Sieprawska-Lupa M."/>
            <person name="Whitman W.B."/>
            <person name="Anderson I."/>
            <person name="Woyke T."/>
        </authorList>
    </citation>
    <scope>NUCLEOTIDE SEQUENCE [LARGE SCALE GENOMIC DNA]</scope>
    <source>
        <strain evidence="3">ATCC BAA-1072 / DSM 3721 / NBRC 107634 / OCM 161 / Z-7303</strain>
    </source>
</reference>
<organism evidence="2 3">
    <name type="scientific">Methanohalobium evestigatum (strain ATCC BAA-1072 / DSM 3721 / NBRC 107634 / OCM 161 / Z-7303)</name>
    <dbReference type="NCBI Taxonomy" id="644295"/>
    <lineage>
        <taxon>Archaea</taxon>
        <taxon>Methanobacteriati</taxon>
        <taxon>Methanobacteriota</taxon>
        <taxon>Stenosarchaea group</taxon>
        <taxon>Methanomicrobia</taxon>
        <taxon>Methanosarcinales</taxon>
        <taxon>Methanosarcinaceae</taxon>
        <taxon>Methanohalobium</taxon>
    </lineage>
</organism>
<feature type="transmembrane region" description="Helical" evidence="1">
    <location>
        <begin position="351"/>
        <end position="371"/>
    </location>
</feature>
<proteinExistence type="predicted"/>
<dbReference type="GO" id="GO:0052689">
    <property type="term" value="F:carboxylic ester hydrolase activity"/>
    <property type="evidence" value="ECO:0007669"/>
    <property type="project" value="TreeGrafter"/>
</dbReference>
<feature type="transmembrane region" description="Helical" evidence="1">
    <location>
        <begin position="316"/>
        <end position="339"/>
    </location>
</feature>
<dbReference type="GeneID" id="9346987"/>
<dbReference type="EMBL" id="CP002069">
    <property type="protein sequence ID" value="ADI74210.1"/>
    <property type="molecule type" value="Genomic_DNA"/>
</dbReference>
<feature type="transmembrane region" description="Helical" evidence="1">
    <location>
        <begin position="383"/>
        <end position="400"/>
    </location>
</feature>
<protein>
    <recommendedName>
        <fullName evidence="4">Dienelactone hydrolase domain-containing protein</fullName>
    </recommendedName>
</protein>
<keyword evidence="1" id="KW-1133">Transmembrane helix</keyword>
<dbReference type="HOGENOM" id="CLU_595310_0_0_2"/>
<dbReference type="SUPFAM" id="SSF53474">
    <property type="entry name" value="alpha/beta-Hydrolases"/>
    <property type="match status" value="1"/>
</dbReference>
<name>D7E9D8_METEZ</name>
<accession>D7E9D8</accession>
<keyword evidence="1" id="KW-0812">Transmembrane</keyword>
<dbReference type="STRING" id="644295.Metev_1352"/>
<evidence type="ECO:0000313" key="3">
    <source>
        <dbReference type="Proteomes" id="UP000000391"/>
    </source>
</evidence>
<keyword evidence="1" id="KW-0472">Membrane</keyword>
<feature type="transmembrane region" description="Helical" evidence="1">
    <location>
        <begin position="286"/>
        <end position="304"/>
    </location>
</feature>
<feature type="transmembrane region" description="Helical" evidence="1">
    <location>
        <begin position="406"/>
        <end position="429"/>
    </location>
</feature>
<keyword evidence="3" id="KW-1185">Reference proteome</keyword>
<dbReference type="AlphaFoldDB" id="D7E9D8"/>
<dbReference type="OrthoDB" id="203477at2157"/>
<sequence length="459" mass="51203">MDADSNISRKQIIAVLILLAGLSGLIYPILTDQNQAHNFESEQVLLELSQNRTMEGLLYIPDGEGPFPVVYFGAGSGADPIQYSHYGEGFSRQGFLTFIHGPSRSFTSFPSTIHWEIVHGNEFLFNRSLREDIIVLSQLESRHDTDSDRIVVGGHSGGANGAYRIALEKPDVSGIIAIAGRFPPENIDELETNLLLATGGKDTLVPPEKLEDIAFNVTGKHLNRNKFDGDFEGNNATKIFVSESSGHLTEAFDDKLIEESVRWALYSAGKDASGNINIETKSFRTVLLQFLSGMVMFISAVWLSGSYNYKFNNKNLFRFLIPVIVFVIFYIVLLSTIARQFIQLEPAGYQWFQYLVIGIIASTIGVVVTKSSNIFKILNKKEFALDLFFLLITGASFVLISTQFVIFQLVTSVVLGSLLFLFLSFISLLLWKSGMDLRQRLIFNILAVIWLLPVLVPPY</sequence>
<dbReference type="PANTHER" id="PTHR43265">
    <property type="entry name" value="ESTERASE ESTD"/>
    <property type="match status" value="1"/>
</dbReference>
<dbReference type="InterPro" id="IPR053145">
    <property type="entry name" value="AB_hydrolase_Est10"/>
</dbReference>
<dbReference type="Gene3D" id="3.40.50.1820">
    <property type="entry name" value="alpha/beta hydrolase"/>
    <property type="match status" value="1"/>
</dbReference>
<dbReference type="PANTHER" id="PTHR43265:SF1">
    <property type="entry name" value="ESTERASE ESTD"/>
    <property type="match status" value="1"/>
</dbReference>
<evidence type="ECO:0000313" key="2">
    <source>
        <dbReference type="EMBL" id="ADI74210.1"/>
    </source>
</evidence>
<feature type="transmembrane region" description="Helical" evidence="1">
    <location>
        <begin position="441"/>
        <end position="458"/>
    </location>
</feature>
<dbReference type="InterPro" id="IPR029058">
    <property type="entry name" value="AB_hydrolase_fold"/>
</dbReference>
<dbReference type="Proteomes" id="UP000000391">
    <property type="component" value="Chromosome"/>
</dbReference>
<evidence type="ECO:0000256" key="1">
    <source>
        <dbReference type="SAM" id="Phobius"/>
    </source>
</evidence>
<gene>
    <name evidence="2" type="ordered locus">Metev_1352</name>
</gene>
<feature type="transmembrane region" description="Helical" evidence="1">
    <location>
        <begin position="12"/>
        <end position="30"/>
    </location>
</feature>
<dbReference type="KEGG" id="mev:Metev_1352"/>